<dbReference type="PANTHER" id="PTHR43033:SF1">
    <property type="entry name" value="TRNA(ILE)-LYSIDINE SYNTHASE-RELATED"/>
    <property type="match status" value="1"/>
</dbReference>
<proteinExistence type="inferred from homology"/>
<dbReference type="InterPro" id="IPR012795">
    <property type="entry name" value="tRNA_Ile_lys_synt_N"/>
</dbReference>
<organism evidence="10 11">
    <name type="scientific">Salinimicrobium sediminis</name>
    <dbReference type="NCBI Taxonomy" id="1343891"/>
    <lineage>
        <taxon>Bacteria</taxon>
        <taxon>Pseudomonadati</taxon>
        <taxon>Bacteroidota</taxon>
        <taxon>Flavobacteriia</taxon>
        <taxon>Flavobacteriales</taxon>
        <taxon>Flavobacteriaceae</taxon>
        <taxon>Salinimicrobium</taxon>
    </lineage>
</organism>
<keyword evidence="3 8" id="KW-0436">Ligase</keyword>
<dbReference type="GO" id="GO:0006400">
    <property type="term" value="P:tRNA modification"/>
    <property type="evidence" value="ECO:0007669"/>
    <property type="project" value="UniProtKB-UniRule"/>
</dbReference>
<evidence type="ECO:0000256" key="7">
    <source>
        <dbReference type="ARBA" id="ARBA00048539"/>
    </source>
</evidence>
<dbReference type="PANTHER" id="PTHR43033">
    <property type="entry name" value="TRNA(ILE)-LYSIDINE SYNTHASE-RELATED"/>
    <property type="match status" value="1"/>
</dbReference>
<reference evidence="11" key="1">
    <citation type="submission" date="2017-09" db="EMBL/GenBank/DDBJ databases">
        <authorList>
            <person name="Varghese N."/>
            <person name="Submissions S."/>
        </authorList>
    </citation>
    <scope>NUCLEOTIDE SEQUENCE [LARGE SCALE GENOMIC DNA]</scope>
    <source>
        <strain evidence="11">CGMCC 1.12641</strain>
    </source>
</reference>
<feature type="domain" description="Lysidine-tRNA(Ile) synthetase C-terminal" evidence="9">
    <location>
        <begin position="360"/>
        <end position="432"/>
    </location>
</feature>
<dbReference type="Gene3D" id="3.40.50.620">
    <property type="entry name" value="HUPs"/>
    <property type="match status" value="1"/>
</dbReference>
<protein>
    <recommendedName>
        <fullName evidence="8">tRNA(Ile)-lysidine synthase</fullName>
        <ecNumber evidence="8">6.3.4.19</ecNumber>
    </recommendedName>
    <alternativeName>
        <fullName evidence="8">tRNA(Ile)-2-lysyl-cytidine synthase</fullName>
    </alternativeName>
    <alternativeName>
        <fullName evidence="8">tRNA(Ile)-lysidine synthetase</fullName>
    </alternativeName>
</protein>
<dbReference type="RefSeq" id="WP_097056210.1">
    <property type="nucleotide sequence ID" value="NZ_OCMF01000002.1"/>
</dbReference>
<dbReference type="HAMAP" id="MF_01161">
    <property type="entry name" value="tRNA_Ile_lys_synt"/>
    <property type="match status" value="1"/>
</dbReference>
<dbReference type="GO" id="GO:0005737">
    <property type="term" value="C:cytoplasm"/>
    <property type="evidence" value="ECO:0007669"/>
    <property type="project" value="UniProtKB-SubCell"/>
</dbReference>
<dbReference type="SMART" id="SM00977">
    <property type="entry name" value="TilS_C"/>
    <property type="match status" value="1"/>
</dbReference>
<accession>A0A285X7Q2</accession>
<keyword evidence="6 8" id="KW-0067">ATP-binding</keyword>
<comment type="function">
    <text evidence="8">Ligates lysine onto the cytidine present at position 34 of the AUA codon-specific tRNA(Ile) that contains the anticodon CAU, in an ATP-dependent manner. Cytidine is converted to lysidine, thus changing the amino acid specificity of the tRNA from methionine to isoleucine.</text>
</comment>
<dbReference type="SUPFAM" id="SSF52402">
    <property type="entry name" value="Adenine nucleotide alpha hydrolases-like"/>
    <property type="match status" value="1"/>
</dbReference>
<dbReference type="Proteomes" id="UP000219193">
    <property type="component" value="Unassembled WGS sequence"/>
</dbReference>
<dbReference type="InterPro" id="IPR011063">
    <property type="entry name" value="TilS/TtcA_N"/>
</dbReference>
<comment type="similarity">
    <text evidence="8">Belongs to the tRNA(Ile)-lysidine synthase family.</text>
</comment>
<dbReference type="OrthoDB" id="9807403at2"/>
<evidence type="ECO:0000313" key="11">
    <source>
        <dbReference type="Proteomes" id="UP000219193"/>
    </source>
</evidence>
<evidence type="ECO:0000313" key="10">
    <source>
        <dbReference type="EMBL" id="SOC80439.1"/>
    </source>
</evidence>
<dbReference type="Pfam" id="PF11734">
    <property type="entry name" value="TilS_C"/>
    <property type="match status" value="1"/>
</dbReference>
<evidence type="ECO:0000256" key="5">
    <source>
        <dbReference type="ARBA" id="ARBA00022741"/>
    </source>
</evidence>
<dbReference type="GO" id="GO:0005524">
    <property type="term" value="F:ATP binding"/>
    <property type="evidence" value="ECO:0007669"/>
    <property type="project" value="UniProtKB-UniRule"/>
</dbReference>
<dbReference type="Pfam" id="PF01171">
    <property type="entry name" value="ATP_bind_3"/>
    <property type="match status" value="1"/>
</dbReference>
<comment type="catalytic activity">
    <reaction evidence="7 8">
        <text>cytidine(34) in tRNA(Ile2) + L-lysine + ATP = lysidine(34) in tRNA(Ile2) + AMP + diphosphate + H(+)</text>
        <dbReference type="Rhea" id="RHEA:43744"/>
        <dbReference type="Rhea" id="RHEA-COMP:10625"/>
        <dbReference type="Rhea" id="RHEA-COMP:10670"/>
        <dbReference type="ChEBI" id="CHEBI:15378"/>
        <dbReference type="ChEBI" id="CHEBI:30616"/>
        <dbReference type="ChEBI" id="CHEBI:32551"/>
        <dbReference type="ChEBI" id="CHEBI:33019"/>
        <dbReference type="ChEBI" id="CHEBI:82748"/>
        <dbReference type="ChEBI" id="CHEBI:83665"/>
        <dbReference type="ChEBI" id="CHEBI:456215"/>
        <dbReference type="EC" id="6.3.4.19"/>
    </reaction>
</comment>
<evidence type="ECO:0000256" key="3">
    <source>
        <dbReference type="ARBA" id="ARBA00022598"/>
    </source>
</evidence>
<evidence type="ECO:0000259" key="9">
    <source>
        <dbReference type="SMART" id="SM00977"/>
    </source>
</evidence>
<comment type="subcellular location">
    <subcellularLocation>
        <location evidence="1 8">Cytoplasm</location>
    </subcellularLocation>
</comment>
<dbReference type="AlphaFoldDB" id="A0A285X7Q2"/>
<dbReference type="InterPro" id="IPR014729">
    <property type="entry name" value="Rossmann-like_a/b/a_fold"/>
</dbReference>
<evidence type="ECO:0000256" key="1">
    <source>
        <dbReference type="ARBA" id="ARBA00004496"/>
    </source>
</evidence>
<evidence type="ECO:0000256" key="2">
    <source>
        <dbReference type="ARBA" id="ARBA00022490"/>
    </source>
</evidence>
<dbReference type="CDD" id="cd01992">
    <property type="entry name" value="TilS_N"/>
    <property type="match status" value="1"/>
</dbReference>
<keyword evidence="4 8" id="KW-0819">tRNA processing</keyword>
<evidence type="ECO:0000256" key="8">
    <source>
        <dbReference type="HAMAP-Rule" id="MF_01161"/>
    </source>
</evidence>
<keyword evidence="5 8" id="KW-0547">Nucleotide-binding</keyword>
<dbReference type="NCBIfam" id="TIGR02433">
    <property type="entry name" value="lysidine_TilS_C"/>
    <property type="match status" value="1"/>
</dbReference>
<dbReference type="EC" id="6.3.4.19" evidence="8"/>
<dbReference type="InterPro" id="IPR012094">
    <property type="entry name" value="tRNA_Ile_lys_synt"/>
</dbReference>
<sequence>MFIAFKNHLQEQFPEVAEAKILVAVSGGVDSVVLVHLCKKAGLDISLAHCNFQLRGEESEEDENFVIELADALDLQIFIEEFETEAYADEKKLSTQMAARDLRYHWFDELCETLQFDYIFTAHHANDNLETVLINFIRGTGLDGLTGIPDKNDCIRRPLLPFTRKQIEDFAHLNHLKWREDSSNQSLKYFRNKVRLEVIPKLMELNPQLLESFGKTRGYLQQSSDLIEDYMSAIFPKIAKEEEFGYSFRIKLIKTLPNTKAVMYALFKSFGFTEWEDVHGLLDAQPGKMVYSKTHRLIKDREELLLTTISGEDRRYEISEGEEVVMLPIGTFQFEEVGEISESQSDNAIFVDANRLNFPLVVRKWERGDYFYPFGMQGKKKLSKFFKDEKLSLPQKENCWLLCSGEEIMWVMGRRLDARFAVDNDTNKIIRISFEP</sequence>
<dbReference type="GO" id="GO:0032267">
    <property type="term" value="F:tRNA(Ile)-lysidine synthase activity"/>
    <property type="evidence" value="ECO:0007669"/>
    <property type="project" value="UniProtKB-EC"/>
</dbReference>
<dbReference type="NCBIfam" id="TIGR02432">
    <property type="entry name" value="lysidine_TilS_N"/>
    <property type="match status" value="1"/>
</dbReference>
<dbReference type="InterPro" id="IPR012796">
    <property type="entry name" value="Lysidine-tRNA-synth_C"/>
</dbReference>
<gene>
    <name evidence="8" type="primary">tilS</name>
    <name evidence="10" type="ORF">SAMN06296241_1989</name>
</gene>
<keyword evidence="11" id="KW-1185">Reference proteome</keyword>
<keyword evidence="2 8" id="KW-0963">Cytoplasm</keyword>
<evidence type="ECO:0000256" key="4">
    <source>
        <dbReference type="ARBA" id="ARBA00022694"/>
    </source>
</evidence>
<comment type="domain">
    <text evidence="8">The N-terminal region contains the highly conserved SGGXDS motif, predicted to be a P-loop motif involved in ATP binding.</text>
</comment>
<name>A0A285X7Q2_9FLAO</name>
<feature type="binding site" evidence="8">
    <location>
        <begin position="26"/>
        <end position="31"/>
    </location>
    <ligand>
        <name>ATP</name>
        <dbReference type="ChEBI" id="CHEBI:30616"/>
    </ligand>
</feature>
<dbReference type="SUPFAM" id="SSF56037">
    <property type="entry name" value="PheT/TilS domain"/>
    <property type="match status" value="1"/>
</dbReference>
<evidence type="ECO:0000256" key="6">
    <source>
        <dbReference type="ARBA" id="ARBA00022840"/>
    </source>
</evidence>
<dbReference type="EMBL" id="OCMF01000002">
    <property type="protein sequence ID" value="SOC80439.1"/>
    <property type="molecule type" value="Genomic_DNA"/>
</dbReference>